<sequence>MDDLKCTQVLDRFLSFYDQASIEQADLTRRLELWIQHYNFPHVPPGYKKYQLAQEMLEHGWKHYPIAYDKIKYFDTDAEQWHMRLEEIKSLTSIPDDVHASILFFVAAFETDPFIVIEGDEYIICFPVELEATDFRLTQELTRVVNCTQSGMAPSHTRTLAQLIFQEGIALHTAHQILGDEKRNDAFSYFKNDACTREPNRIMINILPHLNRTDYEALYSFTKGTGASGFEKEANFTGWNLVQYLLNQGVTLKELITLNAKDVDAYVEESLFNLLDSAYSPQPQE</sequence>
<dbReference type="OrthoDB" id="8479025at2"/>
<accession>A0A4Z0H4J2</accession>
<keyword evidence="2" id="KW-1185">Reference proteome</keyword>
<reference evidence="1 2" key="1">
    <citation type="journal article" date="2003" name="Int. J. Syst. Evol. Microbiol.">
        <title>Halobacillus salinus sp. nov., isolated from a salt lake on the coast of the East Sea in Korea.</title>
        <authorList>
            <person name="Yoon J.H."/>
            <person name="Kang K.H."/>
            <person name="Park Y.H."/>
        </authorList>
    </citation>
    <scope>NUCLEOTIDE SEQUENCE [LARGE SCALE GENOMIC DNA]</scope>
    <source>
        <strain evidence="1 2">HSL-3</strain>
    </source>
</reference>
<evidence type="ECO:0000313" key="1">
    <source>
        <dbReference type="EMBL" id="TGB05333.1"/>
    </source>
</evidence>
<evidence type="ECO:0000313" key="2">
    <source>
        <dbReference type="Proteomes" id="UP000297982"/>
    </source>
</evidence>
<dbReference type="Proteomes" id="UP000297982">
    <property type="component" value="Unassembled WGS sequence"/>
</dbReference>
<protein>
    <submittedName>
        <fullName evidence="1">Uncharacterized protein</fullName>
    </submittedName>
</protein>
<dbReference type="STRING" id="192814.GCA_900166575_02425"/>
<comment type="caution">
    <text evidence="1">The sequence shown here is derived from an EMBL/GenBank/DDBJ whole genome shotgun (WGS) entry which is preliminary data.</text>
</comment>
<dbReference type="AlphaFoldDB" id="A0A4Z0H4J2"/>
<organism evidence="1 2">
    <name type="scientific">Halobacillus salinus</name>
    <dbReference type="NCBI Taxonomy" id="192814"/>
    <lineage>
        <taxon>Bacteria</taxon>
        <taxon>Bacillati</taxon>
        <taxon>Bacillota</taxon>
        <taxon>Bacilli</taxon>
        <taxon>Bacillales</taxon>
        <taxon>Bacillaceae</taxon>
        <taxon>Halobacillus</taxon>
    </lineage>
</organism>
<proteinExistence type="predicted"/>
<dbReference type="EMBL" id="SRJC01000001">
    <property type="protein sequence ID" value="TGB05333.1"/>
    <property type="molecule type" value="Genomic_DNA"/>
</dbReference>
<dbReference type="RefSeq" id="WP_079480742.1">
    <property type="nucleotide sequence ID" value="NZ_FVYZ01000004.1"/>
</dbReference>
<gene>
    <name evidence="1" type="ORF">E4663_10190</name>
</gene>
<name>A0A4Z0H4J2_9BACI</name>